<organism evidence="1 2">
    <name type="scientific">Vermiconidia calcicola</name>
    <dbReference type="NCBI Taxonomy" id="1690605"/>
    <lineage>
        <taxon>Eukaryota</taxon>
        <taxon>Fungi</taxon>
        <taxon>Dikarya</taxon>
        <taxon>Ascomycota</taxon>
        <taxon>Pezizomycotina</taxon>
        <taxon>Dothideomycetes</taxon>
        <taxon>Dothideomycetidae</taxon>
        <taxon>Mycosphaerellales</taxon>
        <taxon>Extremaceae</taxon>
        <taxon>Vermiconidia</taxon>
    </lineage>
</organism>
<keyword evidence="2" id="KW-1185">Reference proteome</keyword>
<name>A0ACC3MX58_9PEZI</name>
<evidence type="ECO:0000313" key="2">
    <source>
        <dbReference type="Proteomes" id="UP001281147"/>
    </source>
</evidence>
<sequence>MSSLPPDSYTARRLEHATPEHLHLTSRRTFIGPIPEGWLNSHRKSWYKHYMQLGGKRAASFTAATPSQPTIRVHDTTQQAPLMEEDPRPSSQSVDTQTQAGTGATTTSTTSLLRSQRGSRITDPSPERAAEGGDAQHKQGSRTTDLPVQRDGPAHQRPTDRLDRVANKLQTPKVRFSDATRLQLRNRAQRLATRGNFRSSKMKPGELMKMDRMLVKIDVTKQLIREDFDEKVSQGVETQSLDKWREFMVVCRKHENGAVLQLYQTRVIAAIADKTKKKKPKVEIIMGPKRPNKANVNMFSSLDKMLCIWTMEKGRTYIYYLRPQSGAASVEWYTFLSSVLGRDRARTLQVNVPDLSVSLRLDDPFKTLETSKLLAEAAEGDEDALAKAVSDEQGAAGAIVARCLEMLKQSPEWSDVLRAWAKDDRIGLAWKRYDRLEWVHGAVEQKMYGTIAMQKTHELELRPKDHYPLQAKTNKGHIVDEPSPVEGFLVRLTSQKGHARRMGKMLFKRLYFTSQNQYLVFMRPSRAKPPPPPRIAVKDDGTVPSTQQLVDEIPLTYDIDPYPLENDHIAWYDTEGSIPISDQLSHDAEAADEAERNTSMLIGADGFINMCDIARVRKFHQGADPVDDSLESGSDVDFHDDRTDDVDGNTTIMDEDKTLELLLKNGLVIRLQAYNPTAKLEWIKRLRKLVKYWHHRTKDDLNLFKSVREQNLQALQIDERAEAQVGSFAYKWEVNQSHASSLMYNLCGISSCRTIHMSGLLFRKPRRHTTFTRCYVILSAGHLLIFQDTLRKSVTGQKVVHIYHERIGSVDLRGCYLYSGLLTENDLLYQNQTFDSNMPGHHALPRIYREDNGWTSTDEDAMTTFVIWHAKSKSWFRSSSSVDDARTAERRDSVAEDRGKREKTKTKLTRVSQLGTTGRSVVFKARSRAERDHWVMALQVEIERLAALSEEVRLDEGR</sequence>
<dbReference type="Proteomes" id="UP001281147">
    <property type="component" value="Unassembled WGS sequence"/>
</dbReference>
<comment type="caution">
    <text evidence="1">The sequence shown here is derived from an EMBL/GenBank/DDBJ whole genome shotgun (WGS) entry which is preliminary data.</text>
</comment>
<accession>A0ACC3MX58</accession>
<evidence type="ECO:0000313" key="1">
    <source>
        <dbReference type="EMBL" id="KAK3703883.1"/>
    </source>
</evidence>
<proteinExistence type="predicted"/>
<reference evidence="1" key="1">
    <citation type="submission" date="2023-07" db="EMBL/GenBank/DDBJ databases">
        <title>Black Yeasts Isolated from many extreme environments.</title>
        <authorList>
            <person name="Coleine C."/>
            <person name="Stajich J.E."/>
            <person name="Selbmann L."/>
        </authorList>
    </citation>
    <scope>NUCLEOTIDE SEQUENCE</scope>
    <source>
        <strain evidence="1">CCFEE 5714</strain>
    </source>
</reference>
<dbReference type="EMBL" id="JAUTXU010000146">
    <property type="protein sequence ID" value="KAK3703883.1"/>
    <property type="molecule type" value="Genomic_DNA"/>
</dbReference>
<protein>
    <submittedName>
        <fullName evidence="1">Uncharacterized protein</fullName>
    </submittedName>
</protein>
<gene>
    <name evidence="1" type="ORF">LTR37_014206</name>
</gene>